<name>A0A8R2R4Q0_BOMMO</name>
<dbReference type="RefSeq" id="XP_062528658.1">
    <property type="nucleotide sequence ID" value="XM_062672674.1"/>
</dbReference>
<reference evidence="3" key="1">
    <citation type="journal article" date="2008" name="Insect Biochem. Mol. Biol.">
        <title>The genome of a lepidopteran model insect, the silkworm Bombyx mori.</title>
        <authorList>
            <consortium name="International Silkworm Genome Consortium"/>
        </authorList>
    </citation>
    <scope>NUCLEOTIDE SEQUENCE [LARGE SCALE GENOMIC DNA]</scope>
    <source>
        <strain evidence="3">p50T</strain>
    </source>
</reference>
<dbReference type="GO" id="GO:0035556">
    <property type="term" value="P:intracellular signal transduction"/>
    <property type="evidence" value="ECO:0007669"/>
    <property type="project" value="InterPro"/>
</dbReference>
<evidence type="ECO:0000313" key="2">
    <source>
        <dbReference type="EnsemblMetazoa" id="XP_037872042.1"/>
    </source>
</evidence>
<proteinExistence type="predicted"/>
<keyword evidence="3" id="KW-1185">Reference proteome</keyword>
<organism evidence="2 3">
    <name type="scientific">Bombyx mori</name>
    <name type="common">Silk moth</name>
    <dbReference type="NCBI Taxonomy" id="7091"/>
    <lineage>
        <taxon>Eukaryota</taxon>
        <taxon>Metazoa</taxon>
        <taxon>Ecdysozoa</taxon>
        <taxon>Arthropoda</taxon>
        <taxon>Hexapoda</taxon>
        <taxon>Insecta</taxon>
        <taxon>Pterygota</taxon>
        <taxon>Neoptera</taxon>
        <taxon>Endopterygota</taxon>
        <taxon>Lepidoptera</taxon>
        <taxon>Glossata</taxon>
        <taxon>Ditrysia</taxon>
        <taxon>Bombycoidea</taxon>
        <taxon>Bombycidae</taxon>
        <taxon>Bombycinae</taxon>
        <taxon>Bombyx</taxon>
    </lineage>
</organism>
<evidence type="ECO:0000259" key="1">
    <source>
        <dbReference type="PROSITE" id="PS50309"/>
    </source>
</evidence>
<dbReference type="EnsemblMetazoa" id="XM_038016114.1">
    <property type="protein sequence ID" value="XP_037872042.1"/>
    <property type="gene ID" value="LOC101739715"/>
</dbReference>
<dbReference type="InterPro" id="IPR036572">
    <property type="entry name" value="Doublecortin_dom_sf"/>
</dbReference>
<reference evidence="2" key="2">
    <citation type="submission" date="2022-06" db="UniProtKB">
        <authorList>
            <consortium name="EnsemblMetazoa"/>
        </authorList>
    </citation>
    <scope>IDENTIFICATION</scope>
    <source>
        <strain evidence="2">p50T (Dazao)</strain>
    </source>
</reference>
<dbReference type="PROSITE" id="PS50309">
    <property type="entry name" value="DC"/>
    <property type="match status" value="1"/>
</dbReference>
<dbReference type="Proteomes" id="UP000005204">
    <property type="component" value="Unassembled WGS sequence"/>
</dbReference>
<dbReference type="Gene3D" id="3.10.20.230">
    <property type="entry name" value="Doublecortin domain"/>
    <property type="match status" value="1"/>
</dbReference>
<feature type="domain" description="Doublecortin" evidence="1">
    <location>
        <begin position="17"/>
        <end position="100"/>
    </location>
</feature>
<evidence type="ECO:0000313" key="3">
    <source>
        <dbReference type="Proteomes" id="UP000005204"/>
    </source>
</evidence>
<dbReference type="KEGG" id="bmor:101739715"/>
<protein>
    <recommendedName>
        <fullName evidence="1">Doublecortin domain-containing protein</fullName>
    </recommendedName>
</protein>
<accession>A0A8R2R4Q0</accession>
<dbReference type="InterPro" id="IPR003533">
    <property type="entry name" value="Doublecortin_dom"/>
</dbReference>
<dbReference type="SUPFAM" id="SSF89837">
    <property type="entry name" value="Doublecortin (DC)"/>
    <property type="match status" value="1"/>
</dbReference>
<sequence length="606" mass="69088">MSNLPKIPCTQSDWKTIDIFIFNNGQEFTPPRKYHLQSEELNWWNTTLKSLAKSQYGSLYSMIDLYTVQGVKIENPLRLSNGAAYVAVKPKDSFVNTGYEKYLVKASRSWEKSQARKNGRIENKTEDIDVLVIFPENNISNDLCEERKIDSVENVKIINDSKYTTKVYLNNLKNGTNTGKPNQNKIIMKLKRANPASRLLAKNNSVNNKRDVLNILKRNSKLPIQSFERGFILANCNKNQVNKLRAIKNLNKNKTAEVPLIDHMSTQDKTTSTTQLMNISNKSLMTDDNLANEEYNIGKDKSQNFNNNKNIQIPSGLEIDKEENVEHRGKTMAKSNSLDTSNGQSYKEAITDLKVASTSLILRKPDIPNHKSSIESVNADYKPNIEYVTYDPRVNLEPLQRKCLSNNPTAVIEQGSQTNLNAIIFQDTPKANMNVEKVLTEHNSHFVVCEYILAVPQNSNACFCGNNKKYIILLPRNKNFTECQSNIYEESQQTMPAKNSVQNLNDLKNNETSIHQINITEPKNEDIPTEDTQVIKQNNKSSVPINNEIHFKDTTMTDKHIFQNPLSICTQTQWCGVLLESKCHEDGRYSLHFPALDIIKRFTNKT</sequence>
<dbReference type="AlphaFoldDB" id="A0A8R2R4Q0"/>
<dbReference type="GeneID" id="101739715"/>
<dbReference type="RefSeq" id="XP_062528657.1">
    <property type="nucleotide sequence ID" value="XM_062672673.1"/>
</dbReference>